<organism evidence="1 2">
    <name type="scientific">Pseudomonas frederiksbergensis</name>
    <dbReference type="NCBI Taxonomy" id="104087"/>
    <lineage>
        <taxon>Bacteria</taxon>
        <taxon>Pseudomonadati</taxon>
        <taxon>Pseudomonadota</taxon>
        <taxon>Gammaproteobacteria</taxon>
        <taxon>Pseudomonadales</taxon>
        <taxon>Pseudomonadaceae</taxon>
        <taxon>Pseudomonas</taxon>
    </lineage>
</organism>
<evidence type="ECO:0000313" key="2">
    <source>
        <dbReference type="Proteomes" id="UP000283627"/>
    </source>
</evidence>
<accession>A0A423KFI2</accession>
<evidence type="ECO:0000313" key="1">
    <source>
        <dbReference type="EMBL" id="RON51558.1"/>
    </source>
</evidence>
<protein>
    <submittedName>
        <fullName evidence="1">Uncharacterized protein</fullName>
    </submittedName>
</protein>
<name>A0A423KFI2_9PSED</name>
<gene>
    <name evidence="1" type="ORF">BK665_16900</name>
</gene>
<reference evidence="1 2" key="1">
    <citation type="submission" date="2016-10" db="EMBL/GenBank/DDBJ databases">
        <title>Comparative genome analysis of multiple Pseudomonas spp. focuses on biocontrol and plant growth promoting traits.</title>
        <authorList>
            <person name="Tao X.-Y."/>
            <person name="Taylor C.G."/>
        </authorList>
    </citation>
    <scope>NUCLEOTIDE SEQUENCE [LARGE SCALE GENOMIC DNA]</scope>
    <source>
        <strain evidence="1 2">39A2</strain>
    </source>
</reference>
<dbReference type="AlphaFoldDB" id="A0A423KFI2"/>
<proteinExistence type="predicted"/>
<dbReference type="Proteomes" id="UP000283627">
    <property type="component" value="Unassembled WGS sequence"/>
</dbReference>
<comment type="caution">
    <text evidence="1">The sequence shown here is derived from an EMBL/GenBank/DDBJ whole genome shotgun (WGS) entry which is preliminary data.</text>
</comment>
<sequence>MRGKYTLLTDFLAHASLDSTVKQSAAIDLVFEQGEPSRENMKILVAPQGIKADAFVDLPPNSHSEHLS</sequence>
<dbReference type="EMBL" id="MOBP01000012">
    <property type="protein sequence ID" value="RON51558.1"/>
    <property type="molecule type" value="Genomic_DNA"/>
</dbReference>